<organism evidence="1">
    <name type="scientific">Anguilla anguilla</name>
    <name type="common">European freshwater eel</name>
    <name type="synonym">Muraena anguilla</name>
    <dbReference type="NCBI Taxonomy" id="7936"/>
    <lineage>
        <taxon>Eukaryota</taxon>
        <taxon>Metazoa</taxon>
        <taxon>Chordata</taxon>
        <taxon>Craniata</taxon>
        <taxon>Vertebrata</taxon>
        <taxon>Euteleostomi</taxon>
        <taxon>Actinopterygii</taxon>
        <taxon>Neopterygii</taxon>
        <taxon>Teleostei</taxon>
        <taxon>Anguilliformes</taxon>
        <taxon>Anguillidae</taxon>
        <taxon>Anguilla</taxon>
    </lineage>
</organism>
<protein>
    <submittedName>
        <fullName evidence="1">Uncharacterized protein</fullName>
    </submittedName>
</protein>
<name>A0A0E9Q706_ANGAN</name>
<sequence>MMERWGRLGRTLYFCYDLSSLTSSNNVFSQTAFLGSPGYWSSYFG</sequence>
<dbReference type="AlphaFoldDB" id="A0A0E9Q706"/>
<evidence type="ECO:0000313" key="1">
    <source>
        <dbReference type="EMBL" id="JAH12292.1"/>
    </source>
</evidence>
<dbReference type="EMBL" id="GBXM01096285">
    <property type="protein sequence ID" value="JAH12292.1"/>
    <property type="molecule type" value="Transcribed_RNA"/>
</dbReference>
<proteinExistence type="predicted"/>
<accession>A0A0E9Q706</accession>
<reference evidence="1" key="2">
    <citation type="journal article" date="2015" name="Fish Shellfish Immunol.">
        <title>Early steps in the European eel (Anguilla anguilla)-Vibrio vulnificus interaction in the gills: Role of the RtxA13 toxin.</title>
        <authorList>
            <person name="Callol A."/>
            <person name="Pajuelo D."/>
            <person name="Ebbesson L."/>
            <person name="Teles M."/>
            <person name="MacKenzie S."/>
            <person name="Amaro C."/>
        </authorList>
    </citation>
    <scope>NUCLEOTIDE SEQUENCE</scope>
</reference>
<reference evidence="1" key="1">
    <citation type="submission" date="2014-11" db="EMBL/GenBank/DDBJ databases">
        <authorList>
            <person name="Amaro Gonzalez C."/>
        </authorList>
    </citation>
    <scope>NUCLEOTIDE SEQUENCE</scope>
</reference>